<dbReference type="PANTHER" id="PTHR43792">
    <property type="entry name" value="GNAT FAMILY, PUTATIVE (AFU_ORTHOLOGUE AFUA_3G00765)-RELATED-RELATED"/>
    <property type="match status" value="1"/>
</dbReference>
<dbReference type="InterPro" id="IPR051531">
    <property type="entry name" value="N-acetyltransferase"/>
</dbReference>
<dbReference type="SUPFAM" id="SSF55729">
    <property type="entry name" value="Acyl-CoA N-acyltransferases (Nat)"/>
    <property type="match status" value="1"/>
</dbReference>
<gene>
    <name evidence="2" type="ORF">WMO29_02725</name>
</gene>
<proteinExistence type="predicted"/>
<evidence type="ECO:0000259" key="1">
    <source>
        <dbReference type="PROSITE" id="PS51186"/>
    </source>
</evidence>
<dbReference type="Gene3D" id="3.40.630.30">
    <property type="match status" value="1"/>
</dbReference>
<organism evidence="2 3">
    <name type="scientific">Laedolimicola intestinihominis</name>
    <dbReference type="NCBI Taxonomy" id="3133166"/>
    <lineage>
        <taxon>Bacteria</taxon>
        <taxon>Bacillati</taxon>
        <taxon>Bacillota</taxon>
        <taxon>Clostridia</taxon>
        <taxon>Lachnospirales</taxon>
        <taxon>Lachnospiraceae</taxon>
        <taxon>Laedolimicola</taxon>
    </lineage>
</organism>
<name>A0ABV1FDJ2_9FIRM</name>
<comment type="caution">
    <text evidence="2">The sequence shown here is derived from an EMBL/GenBank/DDBJ whole genome shotgun (WGS) entry which is preliminary data.</text>
</comment>
<evidence type="ECO:0000313" key="3">
    <source>
        <dbReference type="Proteomes" id="UP001438008"/>
    </source>
</evidence>
<dbReference type="Proteomes" id="UP001438008">
    <property type="component" value="Unassembled WGS sequence"/>
</dbReference>
<dbReference type="Pfam" id="PF13302">
    <property type="entry name" value="Acetyltransf_3"/>
    <property type="match status" value="1"/>
</dbReference>
<dbReference type="InterPro" id="IPR000182">
    <property type="entry name" value="GNAT_dom"/>
</dbReference>
<dbReference type="PROSITE" id="PS51186">
    <property type="entry name" value="GNAT"/>
    <property type="match status" value="1"/>
</dbReference>
<reference evidence="2 3" key="1">
    <citation type="submission" date="2024-03" db="EMBL/GenBank/DDBJ databases">
        <title>Human intestinal bacterial collection.</title>
        <authorList>
            <person name="Pauvert C."/>
            <person name="Hitch T.C.A."/>
            <person name="Clavel T."/>
        </authorList>
    </citation>
    <scope>NUCLEOTIDE SEQUENCE [LARGE SCALE GENOMIC DNA]</scope>
    <source>
        <strain evidence="2 3">CLA-AA-H132</strain>
    </source>
</reference>
<evidence type="ECO:0000313" key="2">
    <source>
        <dbReference type="EMBL" id="MEQ2471417.1"/>
    </source>
</evidence>
<dbReference type="RefSeq" id="WP_349163658.1">
    <property type="nucleotide sequence ID" value="NZ_JBBMFE010000002.1"/>
</dbReference>
<dbReference type="PANTHER" id="PTHR43792:SF1">
    <property type="entry name" value="N-ACETYLTRANSFERASE DOMAIN-CONTAINING PROTEIN"/>
    <property type="match status" value="1"/>
</dbReference>
<sequence>MLKGLIIQASHTEALEAALTASGLPWRKVPGGSGKAISKASGSLGEPKELLCLVETDAEEKAALEQGFFCIGYLNPDLPGQKLSGCRILLEGFEEIDREFLEQVHTRALGLPVTIAETARLRIREMTLSDLPELNRICRENGLPETGEEEAKAYIRYMYGLYQCGMWVVLEKESGRIIGRAGFGIADYLPEAELDLGYLIDTPYRRQGYGEEACRAALDYGRDWLELPEISAYAEAENTASCHLLEKLGFRREQEFTCKEQKMYRYRKNFGY</sequence>
<dbReference type="EMBL" id="JBBMFE010000002">
    <property type="protein sequence ID" value="MEQ2471417.1"/>
    <property type="molecule type" value="Genomic_DNA"/>
</dbReference>
<keyword evidence="3" id="KW-1185">Reference proteome</keyword>
<protein>
    <submittedName>
        <fullName evidence="2">GNAT family N-acetyltransferase</fullName>
    </submittedName>
</protein>
<feature type="domain" description="N-acetyltransferase" evidence="1">
    <location>
        <begin position="121"/>
        <end position="271"/>
    </location>
</feature>
<dbReference type="InterPro" id="IPR016181">
    <property type="entry name" value="Acyl_CoA_acyltransferase"/>
</dbReference>
<accession>A0ABV1FDJ2</accession>